<evidence type="ECO:0000256" key="5">
    <source>
        <dbReference type="ARBA" id="ARBA00023136"/>
    </source>
</evidence>
<comment type="subcellular location">
    <subcellularLocation>
        <location evidence="1">Cell membrane</location>
        <topology evidence="1">Multi-pass membrane protein</topology>
    </subcellularLocation>
</comment>
<feature type="transmembrane region" description="Helical" evidence="6">
    <location>
        <begin position="66"/>
        <end position="84"/>
    </location>
</feature>
<dbReference type="PANTHER" id="PTHR32196:SF72">
    <property type="entry name" value="RIBOSE IMPORT PERMEASE PROTEIN RBSC"/>
    <property type="match status" value="1"/>
</dbReference>
<dbReference type="Proteomes" id="UP000215145">
    <property type="component" value="Unassembled WGS sequence"/>
</dbReference>
<evidence type="ECO:0000256" key="6">
    <source>
        <dbReference type="SAM" id="Phobius"/>
    </source>
</evidence>
<evidence type="ECO:0000313" key="8">
    <source>
        <dbReference type="Proteomes" id="UP000215145"/>
    </source>
</evidence>
<sequence>MTMQERRMNTFDPPAAAPRGIWPKSMLSARIAKFRELGLLGFIILLSIGVQLRNPSFLTLENINDMATNTAILGILAVGMMLVIVTRGIDLSIGATLALSGMIAAQTVSAFPEIPPVAVLLIGTVTGLVSGIVIGFLVSKIGILPIIATLGMMNIFRGLTFWTSGGKWVSAHQMPVDFKAIATGKLFGINNLIVIAIIIYVIAYYFVNHTRTGRQIYAVGSNPDSAVISGINRDKILWLVYSIMGGLSGLAGVLWVSKFASAQGDTASGYELSVIAACVLGGVSIAGGSGKISGIILGSVLLGILNNALPLINISAFWQTGIQGAIILAAVLINAIVKRGVDRNHLMRRKI</sequence>
<dbReference type="GO" id="GO:0005886">
    <property type="term" value="C:plasma membrane"/>
    <property type="evidence" value="ECO:0007669"/>
    <property type="project" value="UniProtKB-SubCell"/>
</dbReference>
<feature type="transmembrane region" description="Helical" evidence="6">
    <location>
        <begin position="117"/>
        <end position="138"/>
    </location>
</feature>
<dbReference type="OrthoDB" id="9813906at2"/>
<keyword evidence="4 6" id="KW-1133">Transmembrane helix</keyword>
<feature type="transmembrane region" description="Helical" evidence="6">
    <location>
        <begin position="236"/>
        <end position="257"/>
    </location>
</feature>
<accession>A0A229P166</accession>
<feature type="transmembrane region" description="Helical" evidence="6">
    <location>
        <begin position="295"/>
        <end position="316"/>
    </location>
</feature>
<dbReference type="AlphaFoldDB" id="A0A229P166"/>
<keyword evidence="3 6" id="KW-0812">Transmembrane</keyword>
<feature type="transmembrane region" description="Helical" evidence="6">
    <location>
        <begin position="269"/>
        <end position="288"/>
    </location>
</feature>
<feature type="transmembrane region" description="Helical" evidence="6">
    <location>
        <begin position="91"/>
        <end position="111"/>
    </location>
</feature>
<feature type="transmembrane region" description="Helical" evidence="6">
    <location>
        <begin position="143"/>
        <end position="162"/>
    </location>
</feature>
<dbReference type="InterPro" id="IPR001851">
    <property type="entry name" value="ABC_transp_permease"/>
</dbReference>
<keyword evidence="8" id="KW-1185">Reference proteome</keyword>
<evidence type="ECO:0000256" key="2">
    <source>
        <dbReference type="ARBA" id="ARBA00022475"/>
    </source>
</evidence>
<proteinExistence type="predicted"/>
<evidence type="ECO:0000256" key="4">
    <source>
        <dbReference type="ARBA" id="ARBA00022989"/>
    </source>
</evidence>
<dbReference type="CDD" id="cd06579">
    <property type="entry name" value="TM_PBP1_transp_AraH_like"/>
    <property type="match status" value="1"/>
</dbReference>
<dbReference type="GO" id="GO:0022857">
    <property type="term" value="F:transmembrane transporter activity"/>
    <property type="evidence" value="ECO:0007669"/>
    <property type="project" value="InterPro"/>
</dbReference>
<dbReference type="PANTHER" id="PTHR32196">
    <property type="entry name" value="ABC TRANSPORTER PERMEASE PROTEIN YPHD-RELATED-RELATED"/>
    <property type="match status" value="1"/>
</dbReference>
<feature type="transmembrane region" description="Helical" evidence="6">
    <location>
        <begin position="182"/>
        <end position="207"/>
    </location>
</feature>
<evidence type="ECO:0000313" key="7">
    <source>
        <dbReference type="EMBL" id="OXM15880.1"/>
    </source>
</evidence>
<name>A0A229P166_9BACL</name>
<gene>
    <name evidence="7" type="ORF">CGZ75_03965</name>
</gene>
<feature type="transmembrane region" description="Helical" evidence="6">
    <location>
        <begin position="322"/>
        <end position="341"/>
    </location>
</feature>
<organism evidence="7 8">
    <name type="scientific">Paenibacillus herberti</name>
    <dbReference type="NCBI Taxonomy" id="1619309"/>
    <lineage>
        <taxon>Bacteria</taxon>
        <taxon>Bacillati</taxon>
        <taxon>Bacillota</taxon>
        <taxon>Bacilli</taxon>
        <taxon>Bacillales</taxon>
        <taxon>Paenibacillaceae</taxon>
        <taxon>Paenibacillus</taxon>
    </lineage>
</organism>
<evidence type="ECO:0000256" key="1">
    <source>
        <dbReference type="ARBA" id="ARBA00004651"/>
    </source>
</evidence>
<protein>
    <submittedName>
        <fullName evidence="7">Branched-chain amino acid ABC transporter permease</fullName>
    </submittedName>
</protein>
<dbReference type="Pfam" id="PF02653">
    <property type="entry name" value="BPD_transp_2"/>
    <property type="match status" value="1"/>
</dbReference>
<comment type="caution">
    <text evidence="7">The sequence shown here is derived from an EMBL/GenBank/DDBJ whole genome shotgun (WGS) entry which is preliminary data.</text>
</comment>
<keyword evidence="2" id="KW-1003">Cell membrane</keyword>
<feature type="transmembrane region" description="Helical" evidence="6">
    <location>
        <begin position="34"/>
        <end position="54"/>
    </location>
</feature>
<reference evidence="7 8" key="1">
    <citation type="submission" date="2017-07" db="EMBL/GenBank/DDBJ databases">
        <title>Paenibacillus herberti R33 genome sequencing and assembly.</title>
        <authorList>
            <person name="Su W."/>
        </authorList>
    </citation>
    <scope>NUCLEOTIDE SEQUENCE [LARGE SCALE GENOMIC DNA]</scope>
    <source>
        <strain evidence="7 8">R33</strain>
    </source>
</reference>
<dbReference type="EMBL" id="NMUQ01000001">
    <property type="protein sequence ID" value="OXM15880.1"/>
    <property type="molecule type" value="Genomic_DNA"/>
</dbReference>
<keyword evidence="5 6" id="KW-0472">Membrane</keyword>
<evidence type="ECO:0000256" key="3">
    <source>
        <dbReference type="ARBA" id="ARBA00022692"/>
    </source>
</evidence>